<proteinExistence type="predicted"/>
<dbReference type="KEGG" id="cwo:Cwoe_2379"/>
<dbReference type="NCBIfam" id="TIGR03769">
    <property type="entry name" value="P_ac_wall_RPT"/>
    <property type="match status" value="1"/>
</dbReference>
<dbReference type="NCBIfam" id="NF038134">
    <property type="entry name" value="choice_anch_M"/>
    <property type="match status" value="1"/>
</dbReference>
<dbReference type="InterPro" id="IPR022435">
    <property type="entry name" value="Surface-anchored_actinobac"/>
</dbReference>
<dbReference type="HOGENOM" id="CLU_043007_1_0_11"/>
<dbReference type="AlphaFoldDB" id="D3F7E1"/>
<protein>
    <recommendedName>
        <fullName evidence="4">Surface-anchored protein</fullName>
    </recommendedName>
</protein>
<dbReference type="Proteomes" id="UP000008229">
    <property type="component" value="Chromosome"/>
</dbReference>
<sequence length="218" mass="22495" precursor="true">MEMTTQRRGTRLAAALAASALTLGLALGAAAAPAAARTVLAEGHVDAVAARLAGGRLLGALKDGTRGRAVWRDPAQVTIRVGSRARATLPAGLGFVGPRGSTVWMIPQAPRAGVVWAGWSTDAVPAGAIRGGVAWTLTRVTGPGRVVIFQTASFGSSDVLFTSGRRLPQSRTLAVGTHAHGNWAFTRPGTYRLSYELSARSASGKRLRDAATLTFAVG</sequence>
<evidence type="ECO:0000313" key="3">
    <source>
        <dbReference type="Proteomes" id="UP000008229"/>
    </source>
</evidence>
<reference evidence="3" key="2">
    <citation type="submission" date="2010-01" db="EMBL/GenBank/DDBJ databases">
        <title>The complete genome of Conexibacter woesei DSM 14684.</title>
        <authorList>
            <consortium name="US DOE Joint Genome Institute (JGI-PGF)"/>
            <person name="Lucas S."/>
            <person name="Copeland A."/>
            <person name="Lapidus A."/>
            <person name="Glavina del Rio T."/>
            <person name="Dalin E."/>
            <person name="Tice H."/>
            <person name="Bruce D."/>
            <person name="Goodwin L."/>
            <person name="Pitluck S."/>
            <person name="Kyrpides N."/>
            <person name="Mavromatis K."/>
            <person name="Ivanova N."/>
            <person name="Mikhailova N."/>
            <person name="Chertkov O."/>
            <person name="Brettin T."/>
            <person name="Detter J.C."/>
            <person name="Han C."/>
            <person name="Larimer F."/>
            <person name="Land M."/>
            <person name="Hauser L."/>
            <person name="Markowitz V."/>
            <person name="Cheng J.-F."/>
            <person name="Hugenholtz P."/>
            <person name="Woyke T."/>
            <person name="Wu D."/>
            <person name="Pukall R."/>
            <person name="Steenblock K."/>
            <person name="Schneider S."/>
            <person name="Klenk H.-P."/>
            <person name="Eisen J.A."/>
        </authorList>
    </citation>
    <scope>NUCLEOTIDE SEQUENCE [LARGE SCALE GENOMIC DNA]</scope>
    <source>
        <strain evidence="3">DSM 14684 / CIP 108061 / JCM 11494 / NBRC 100937 / ID131577</strain>
    </source>
</reference>
<dbReference type="STRING" id="469383.Cwoe_2379"/>
<feature type="signal peptide" evidence="1">
    <location>
        <begin position="1"/>
        <end position="31"/>
    </location>
</feature>
<evidence type="ECO:0000256" key="1">
    <source>
        <dbReference type="SAM" id="SignalP"/>
    </source>
</evidence>
<keyword evidence="3" id="KW-1185">Reference proteome</keyword>
<dbReference type="EMBL" id="CP001854">
    <property type="protein sequence ID" value="ADB50803.1"/>
    <property type="molecule type" value="Genomic_DNA"/>
</dbReference>
<feature type="chain" id="PRO_5003044244" description="Surface-anchored protein" evidence="1">
    <location>
        <begin position="32"/>
        <end position="218"/>
    </location>
</feature>
<keyword evidence="1" id="KW-0732">Signal</keyword>
<name>D3F7E1_CONWI</name>
<reference evidence="2 3" key="1">
    <citation type="journal article" date="2010" name="Stand. Genomic Sci.">
        <title>Complete genome sequence of Conexibacter woesei type strain (ID131577).</title>
        <authorList>
            <person name="Pukall R."/>
            <person name="Lapidus A."/>
            <person name="Glavina Del Rio T."/>
            <person name="Copeland A."/>
            <person name="Tice H."/>
            <person name="Cheng J.-F."/>
            <person name="Lucas S."/>
            <person name="Chen F."/>
            <person name="Nolan M."/>
            <person name="Bruce D."/>
            <person name="Goodwin L."/>
            <person name="Pitluck S."/>
            <person name="Mavromatis K."/>
            <person name="Ivanova N."/>
            <person name="Ovchinnikova G."/>
            <person name="Pati A."/>
            <person name="Chen A."/>
            <person name="Palaniappan K."/>
            <person name="Land M."/>
            <person name="Hauser L."/>
            <person name="Chang Y.-J."/>
            <person name="Jeffries C.D."/>
            <person name="Chain P."/>
            <person name="Meincke L."/>
            <person name="Sims D."/>
            <person name="Brettin T."/>
            <person name="Detter J.C."/>
            <person name="Rohde M."/>
            <person name="Goeker M."/>
            <person name="Bristow J."/>
            <person name="Eisen J.A."/>
            <person name="Markowitz V."/>
            <person name="Kyrpides N.C."/>
            <person name="Klenk H.-P."/>
            <person name="Hugenholtz P."/>
        </authorList>
    </citation>
    <scope>NUCLEOTIDE SEQUENCE [LARGE SCALE GENOMIC DNA]</scope>
    <source>
        <strain evidence="3">DSM 14684 / CIP 108061 / JCM 11494 / NBRC 100937 / ID131577</strain>
    </source>
</reference>
<evidence type="ECO:0000313" key="2">
    <source>
        <dbReference type="EMBL" id="ADB50803.1"/>
    </source>
</evidence>
<dbReference type="eggNOG" id="COG0803">
    <property type="taxonomic scope" value="Bacteria"/>
</dbReference>
<dbReference type="OrthoDB" id="4424311at2"/>
<accession>D3F7E1</accession>
<gene>
    <name evidence="2" type="ordered locus">Cwoe_2379</name>
</gene>
<organism evidence="2 3">
    <name type="scientific">Conexibacter woesei (strain DSM 14684 / CCUG 47730 / CIP 108061 / JCM 11494 / NBRC 100937 / ID131577)</name>
    <dbReference type="NCBI Taxonomy" id="469383"/>
    <lineage>
        <taxon>Bacteria</taxon>
        <taxon>Bacillati</taxon>
        <taxon>Actinomycetota</taxon>
        <taxon>Thermoleophilia</taxon>
        <taxon>Solirubrobacterales</taxon>
        <taxon>Conexibacteraceae</taxon>
        <taxon>Conexibacter</taxon>
    </lineage>
</organism>
<dbReference type="RefSeq" id="WP_012933854.1">
    <property type="nucleotide sequence ID" value="NC_013739.1"/>
</dbReference>
<evidence type="ECO:0008006" key="4">
    <source>
        <dbReference type="Google" id="ProtNLM"/>
    </source>
</evidence>